<feature type="domain" description="C3H1-type" evidence="2">
    <location>
        <begin position="16"/>
        <end position="41"/>
    </location>
</feature>
<reference evidence="4" key="1">
    <citation type="submission" date="2020-11" db="EMBL/GenBank/DDBJ databases">
        <authorList>
            <person name="Whiteford S."/>
        </authorList>
    </citation>
    <scope>NUCLEOTIDE SEQUENCE</scope>
</reference>
<dbReference type="PROSITE" id="PS50304">
    <property type="entry name" value="TUDOR"/>
    <property type="match status" value="1"/>
</dbReference>
<dbReference type="InterPro" id="IPR000571">
    <property type="entry name" value="Znf_CCCH"/>
</dbReference>
<dbReference type="InterPro" id="IPR050621">
    <property type="entry name" value="Tudor_domain_containing"/>
</dbReference>
<sequence>MFEWNKGYHNRDEIDICKHYKGGADRTCFKGARCKKKHIMKHPDGWTLDKIEVAGKGAATPLPPPGSWHKARVSHVGHFDHLHVQLVTAPAEEEKREFGRVLPPKTLDSLVRDMNSPAARSAHRKLKMAPAPGELVAALYTPDEQWYRAVVLAHTTHDQSVQVRYVDYGNELWVREDQIRELDLAYTVLPLQAVHCKLAGVTCTSSDPDHWLSAKQTLQKLALDRELDCHIVGRGYDELEIELYDSEGYSIADKLAALNNTIKVVEYDVVDDTDVPQRIVVP</sequence>
<protein>
    <submittedName>
        <fullName evidence="4">(diamondback moth) hypothetical protein</fullName>
    </submittedName>
</protein>
<dbReference type="SUPFAM" id="SSF63748">
    <property type="entry name" value="Tudor/PWWP/MBT"/>
    <property type="match status" value="1"/>
</dbReference>
<evidence type="ECO:0000313" key="5">
    <source>
        <dbReference type="Proteomes" id="UP000653454"/>
    </source>
</evidence>
<evidence type="ECO:0000259" key="2">
    <source>
        <dbReference type="PROSITE" id="PS50103"/>
    </source>
</evidence>
<organism evidence="4 5">
    <name type="scientific">Plutella xylostella</name>
    <name type="common">Diamondback moth</name>
    <name type="synonym">Plutella maculipennis</name>
    <dbReference type="NCBI Taxonomy" id="51655"/>
    <lineage>
        <taxon>Eukaryota</taxon>
        <taxon>Metazoa</taxon>
        <taxon>Ecdysozoa</taxon>
        <taxon>Arthropoda</taxon>
        <taxon>Hexapoda</taxon>
        <taxon>Insecta</taxon>
        <taxon>Pterygota</taxon>
        <taxon>Neoptera</taxon>
        <taxon>Endopterygota</taxon>
        <taxon>Lepidoptera</taxon>
        <taxon>Glossata</taxon>
        <taxon>Ditrysia</taxon>
        <taxon>Yponomeutoidea</taxon>
        <taxon>Plutellidae</taxon>
        <taxon>Plutella</taxon>
    </lineage>
</organism>
<proteinExistence type="predicted"/>
<dbReference type="FunFam" id="2.30.30.140:FF:000018">
    <property type="entry name" value="Serine/threonine-protein kinase 31"/>
    <property type="match status" value="1"/>
</dbReference>
<comment type="caution">
    <text evidence="4">The sequence shown here is derived from an EMBL/GenBank/DDBJ whole genome shotgun (WGS) entry which is preliminary data.</text>
</comment>
<dbReference type="Pfam" id="PF00567">
    <property type="entry name" value="TUDOR"/>
    <property type="match status" value="1"/>
</dbReference>
<dbReference type="GO" id="GO:0005737">
    <property type="term" value="C:cytoplasm"/>
    <property type="evidence" value="ECO:0007669"/>
    <property type="project" value="UniProtKB-ARBA"/>
</dbReference>
<evidence type="ECO:0000259" key="3">
    <source>
        <dbReference type="PROSITE" id="PS50304"/>
    </source>
</evidence>
<dbReference type="Gene3D" id="2.30.30.140">
    <property type="match status" value="1"/>
</dbReference>
<dbReference type="GO" id="GO:0008270">
    <property type="term" value="F:zinc ion binding"/>
    <property type="evidence" value="ECO:0007669"/>
    <property type="project" value="UniProtKB-KW"/>
</dbReference>
<keyword evidence="1" id="KW-0862">Zinc</keyword>
<feature type="zinc finger region" description="C3H1-type" evidence="1">
    <location>
        <begin position="16"/>
        <end position="41"/>
    </location>
</feature>
<gene>
    <name evidence="4" type="ORF">PLXY2_LOCUS1407</name>
</gene>
<dbReference type="EMBL" id="CAJHNJ030000003">
    <property type="protein sequence ID" value="CAG9094553.1"/>
    <property type="molecule type" value="Genomic_DNA"/>
</dbReference>
<accession>A0A8S4D4Q6</accession>
<keyword evidence="1" id="KW-0863">Zinc-finger</keyword>
<dbReference type="SMART" id="SM00333">
    <property type="entry name" value="TUDOR"/>
    <property type="match status" value="1"/>
</dbReference>
<dbReference type="PANTHER" id="PTHR22948">
    <property type="entry name" value="TUDOR DOMAIN CONTAINING PROTEIN"/>
    <property type="match status" value="1"/>
</dbReference>
<dbReference type="InterPro" id="IPR035437">
    <property type="entry name" value="SNase_OB-fold_sf"/>
</dbReference>
<keyword evidence="1" id="KW-0479">Metal-binding</keyword>
<evidence type="ECO:0000256" key="1">
    <source>
        <dbReference type="PROSITE-ProRule" id="PRU00723"/>
    </source>
</evidence>
<keyword evidence="5" id="KW-1185">Reference proteome</keyword>
<dbReference type="PROSITE" id="PS50103">
    <property type="entry name" value="ZF_C3H1"/>
    <property type="match status" value="1"/>
</dbReference>
<dbReference type="PANTHER" id="PTHR22948:SF29">
    <property type="entry name" value="FI02030P-RELATED"/>
    <property type="match status" value="1"/>
</dbReference>
<dbReference type="AlphaFoldDB" id="A0A8S4D4Q6"/>
<name>A0A8S4D4Q6_PLUXY</name>
<dbReference type="Proteomes" id="UP000653454">
    <property type="component" value="Unassembled WGS sequence"/>
</dbReference>
<dbReference type="Gene3D" id="2.40.50.90">
    <property type="match status" value="1"/>
</dbReference>
<evidence type="ECO:0000313" key="4">
    <source>
        <dbReference type="EMBL" id="CAG9094553.1"/>
    </source>
</evidence>
<feature type="domain" description="Tudor" evidence="3">
    <location>
        <begin position="129"/>
        <end position="189"/>
    </location>
</feature>
<dbReference type="InterPro" id="IPR002999">
    <property type="entry name" value="Tudor"/>
</dbReference>